<dbReference type="EMBL" id="VSWC01000196">
    <property type="protein sequence ID" value="KAA1065492.1"/>
    <property type="molecule type" value="Genomic_DNA"/>
</dbReference>
<proteinExistence type="predicted"/>
<reference evidence="2 3" key="1">
    <citation type="submission" date="2019-05" db="EMBL/GenBank/DDBJ databases">
        <title>Emergence of the Ug99 lineage of the wheat stem rust pathogen through somatic hybridization.</title>
        <authorList>
            <person name="Li F."/>
            <person name="Upadhyaya N.M."/>
            <person name="Sperschneider J."/>
            <person name="Matny O."/>
            <person name="Nguyen-Phuc H."/>
            <person name="Mago R."/>
            <person name="Raley C."/>
            <person name="Miller M.E."/>
            <person name="Silverstein K.A.T."/>
            <person name="Henningsen E."/>
            <person name="Hirsch C.D."/>
            <person name="Visser B."/>
            <person name="Pretorius Z.A."/>
            <person name="Steffenson B.J."/>
            <person name="Schwessinger B."/>
            <person name="Dodds P.N."/>
            <person name="Figueroa M."/>
        </authorList>
    </citation>
    <scope>NUCLEOTIDE SEQUENCE [LARGE SCALE GENOMIC DNA]</scope>
    <source>
        <strain evidence="2">21-0</strain>
    </source>
</reference>
<protein>
    <submittedName>
        <fullName evidence="2">Uncharacterized protein</fullName>
    </submittedName>
</protein>
<dbReference type="Proteomes" id="UP000324748">
    <property type="component" value="Unassembled WGS sequence"/>
</dbReference>
<gene>
    <name evidence="2" type="ORF">PGT21_000276</name>
</gene>
<organism evidence="2 3">
    <name type="scientific">Puccinia graminis f. sp. tritici</name>
    <dbReference type="NCBI Taxonomy" id="56615"/>
    <lineage>
        <taxon>Eukaryota</taxon>
        <taxon>Fungi</taxon>
        <taxon>Dikarya</taxon>
        <taxon>Basidiomycota</taxon>
        <taxon>Pucciniomycotina</taxon>
        <taxon>Pucciniomycetes</taxon>
        <taxon>Pucciniales</taxon>
        <taxon>Pucciniaceae</taxon>
        <taxon>Puccinia</taxon>
    </lineage>
</organism>
<sequence>MTTTSSINQASAIFQGSSKSAQKEYHQTQKSIGQRNKDASKTYRALDQDALDLYKGNDDDEWIDADSTEDPNIEERSQFDLRRQSTKKLLANLKELSDGLGLEGFLVIADQDHRQPYFFQGGSFLLDLFLRGLIDKGDAISRFAIWTAGTKSRKNPAVNLPAPVVSTVCKVFEVKNSPGSNLVQTINEKSSTNPSLDVSKDNTPEFLDSDKQYKGRPGNRYVCQGSLTENHTYITEKLKEIYSKAIGITKSTTHWPGTNTQYKLKKKDLMLSIADNPVQLSATHFSQTIKKISLPDTWVVLRGLKNNWISLVPFVEPENPAPINIDEANSTNSNN</sequence>
<evidence type="ECO:0000256" key="1">
    <source>
        <dbReference type="SAM" id="MobiDB-lite"/>
    </source>
</evidence>
<feature type="compositionally biased region" description="Polar residues" evidence="1">
    <location>
        <begin position="1"/>
        <end position="20"/>
    </location>
</feature>
<evidence type="ECO:0000313" key="2">
    <source>
        <dbReference type="EMBL" id="KAA1065492.1"/>
    </source>
</evidence>
<evidence type="ECO:0000313" key="3">
    <source>
        <dbReference type="Proteomes" id="UP000324748"/>
    </source>
</evidence>
<comment type="caution">
    <text evidence="2">The sequence shown here is derived from an EMBL/GenBank/DDBJ whole genome shotgun (WGS) entry which is preliminary data.</text>
</comment>
<dbReference type="AlphaFoldDB" id="A0A5B0LLR2"/>
<feature type="region of interest" description="Disordered" evidence="1">
    <location>
        <begin position="1"/>
        <end position="40"/>
    </location>
</feature>
<name>A0A5B0LLR2_PUCGR</name>
<keyword evidence="3" id="KW-1185">Reference proteome</keyword>
<dbReference type="OrthoDB" id="2515251at2759"/>
<accession>A0A5B0LLR2</accession>